<dbReference type="InterPro" id="IPR005314">
    <property type="entry name" value="Peptidase_C50"/>
</dbReference>
<dbReference type="GO" id="GO:0006508">
    <property type="term" value="P:proteolysis"/>
    <property type="evidence" value="ECO:0007669"/>
    <property type="project" value="InterPro"/>
</dbReference>
<gene>
    <name evidence="7" type="ORF">CYNAS_LOCUS15955</name>
</gene>
<evidence type="ECO:0000259" key="6">
    <source>
        <dbReference type="PROSITE" id="PS51700"/>
    </source>
</evidence>
<dbReference type="GO" id="GO:0005737">
    <property type="term" value="C:cytoplasm"/>
    <property type="evidence" value="ECO:0007669"/>
    <property type="project" value="TreeGrafter"/>
</dbReference>
<dbReference type="GO" id="GO:0005813">
    <property type="term" value="C:centrosome"/>
    <property type="evidence" value="ECO:0007669"/>
    <property type="project" value="TreeGrafter"/>
</dbReference>
<dbReference type="GO" id="GO:0004197">
    <property type="term" value="F:cysteine-type endopeptidase activity"/>
    <property type="evidence" value="ECO:0007669"/>
    <property type="project" value="InterPro"/>
</dbReference>
<dbReference type="GO" id="GO:0072686">
    <property type="term" value="C:mitotic spindle"/>
    <property type="evidence" value="ECO:0007669"/>
    <property type="project" value="TreeGrafter"/>
</dbReference>
<feature type="domain" description="Peptidase C50" evidence="6">
    <location>
        <begin position="959"/>
        <end position="1053"/>
    </location>
</feature>
<evidence type="ECO:0000256" key="5">
    <source>
        <dbReference type="PROSITE-ProRule" id="PRU00339"/>
    </source>
</evidence>
<evidence type="ECO:0000256" key="4">
    <source>
        <dbReference type="ARBA" id="ARBA00022829"/>
    </source>
</evidence>
<sequence>MSKKLINKRDVYFNCLEYLKLYIVDLEAVQNEVFDVLKKEFKPETVCEATASAKYLSAIEKFVSQQNKTISYNNVLKCYYVWKDKLHPVVGDGLRKNSYAELPVRLAACFFLNGDYYKALLCLRHSINLEPKSLIPRILALRWSAFLGEWEMAEMALAFEKAKPPKKNGVDDHLVDQLIFTTEITKAYVDFNRDQRSRPASSKTILTMTEKVNSDERPTFPVFETQAFANWIASHVPKVAAFKLDGVELLDTLYCLQKAVFKAESVMKNRIPAIQKEQLPLELSKIVSDPLDFLKACSSFAECCDMRREYAIELLNVGMIRDAVANSQLGLWCAVKLGVLFRIMQFANVNALLRHCVVQADLNKDLTVCMDILRRIYSPNNTSRKESHTKEKLSATDAETEADAEALATPWTSTPIRSKSPSRANKTVALSLAESFEELRLDTICSLHALSKKCQCNACVLCGASYNAAFEYWTSSFLFESMSDDSMRCIEKQFHSLRGQVAVEQCAVLGMKVKPRPPSIMCETFAMCAVRWLRCLEDKLWDHDNHALKTLRDQIVASATKICSYSSVRTLNYRLAIAHLERMQKISQPTNHEWMVDDDRTSGIMSAVAHYLFPPICRDANSSAKEDLEEQQKLLEEVIADAETEYGSYSNLLCRDWRFPMCTFLGEHTDNPWKAAMMWSESTMLTTRQHSRLLSGKMCGFTFSQPDLFKKMIENLPADFTLVHLALSHDGSLHLIKMHKDREPIVMPLAPKSKVESVKSMMDRIIEDNTRTSSLGKVTKDAKAFWSARRAVDNDLKNLIPRVQEILLGAAAPLVLPSLSLNRKGLNLAKKLVISSQSSDGMQLSLSNAKELVSLATKLEKAEWTRVMERLFDFVGLSSQKKAAQEIYAKIRMAVTSGGVTDDSGPCYTFLTICPDLTTFPWEVIPVFRDSPYVARIPSVHALLQTLRLRKEIPVAVNTTNAFYILDPENNLGDTQRRITNYVSKFGWSGVTGKIPEPDMVKEALRARDVFFYMGHGSGSRYFSRRLISENTINAVAILMGCGSVKLTPFGWGMDGKSSVYDYTVAKCPSVVGCLWTVTDGEIDRYFMALVDLCFSSDGNRTLTGTDGDDSRLRVIVEAMHRARSKCKLPYLTGASVVSYGIPVIAME</sequence>
<dbReference type="GO" id="GO:0051307">
    <property type="term" value="P:meiotic chromosome separation"/>
    <property type="evidence" value="ECO:0007669"/>
    <property type="project" value="TreeGrafter"/>
</dbReference>
<keyword evidence="8" id="KW-1185">Reference proteome</keyword>
<comment type="catalytic activity">
    <reaction evidence="1">
        <text>All bonds known to be hydrolyzed by this endopeptidase have arginine in P1 and an acidic residue in P4. P6 is often occupied by an acidic residue or by a hydroxy-amino-acid residue, the phosphorylation of which enhances cleavage.</text>
        <dbReference type="EC" id="3.4.22.49"/>
    </reaction>
</comment>
<dbReference type="GO" id="GO:0005634">
    <property type="term" value="C:nucleus"/>
    <property type="evidence" value="ECO:0007669"/>
    <property type="project" value="InterPro"/>
</dbReference>
<evidence type="ECO:0000256" key="2">
    <source>
        <dbReference type="ARBA" id="ARBA00012489"/>
    </source>
</evidence>
<keyword evidence="3" id="KW-0378">Hydrolase</keyword>
<comment type="caution">
    <text evidence="7">The sequence shown here is derived from an EMBL/GenBank/DDBJ whole genome shotgun (WGS) entry which is preliminary data.</text>
</comment>
<proteinExistence type="predicted"/>
<organism evidence="7 8">
    <name type="scientific">Cylicocyclus nassatus</name>
    <name type="common">Nematode worm</name>
    <dbReference type="NCBI Taxonomy" id="53992"/>
    <lineage>
        <taxon>Eukaryota</taxon>
        <taxon>Metazoa</taxon>
        <taxon>Ecdysozoa</taxon>
        <taxon>Nematoda</taxon>
        <taxon>Chromadorea</taxon>
        <taxon>Rhabditida</taxon>
        <taxon>Rhabditina</taxon>
        <taxon>Rhabditomorpha</taxon>
        <taxon>Strongyloidea</taxon>
        <taxon>Strongylidae</taxon>
        <taxon>Cylicocyclus</taxon>
    </lineage>
</organism>
<dbReference type="PANTHER" id="PTHR12792">
    <property type="entry name" value="EXTRA SPINDLE POLES 1-RELATED"/>
    <property type="match status" value="1"/>
</dbReference>
<evidence type="ECO:0000313" key="7">
    <source>
        <dbReference type="EMBL" id="CAJ0603972.1"/>
    </source>
</evidence>
<name>A0AA36H590_CYLNA</name>
<evidence type="ECO:0000256" key="1">
    <source>
        <dbReference type="ARBA" id="ARBA00000451"/>
    </source>
</evidence>
<keyword evidence="5" id="KW-0802">TPR repeat</keyword>
<dbReference type="Proteomes" id="UP001176961">
    <property type="component" value="Unassembled WGS sequence"/>
</dbReference>
<dbReference type="Pfam" id="PF03568">
    <property type="entry name" value="Separin_C"/>
    <property type="match status" value="1"/>
</dbReference>
<dbReference type="EC" id="3.4.22.49" evidence="2"/>
<accession>A0AA36H590</accession>
<keyword evidence="4" id="KW-0159">Chromosome partition</keyword>
<protein>
    <recommendedName>
        <fullName evidence="2">separase</fullName>
        <ecNumber evidence="2">3.4.22.49</ecNumber>
    </recommendedName>
</protein>
<evidence type="ECO:0000313" key="8">
    <source>
        <dbReference type="Proteomes" id="UP001176961"/>
    </source>
</evidence>
<dbReference type="PANTHER" id="PTHR12792:SF0">
    <property type="entry name" value="SEPARIN"/>
    <property type="match status" value="1"/>
</dbReference>
<dbReference type="InterPro" id="IPR030397">
    <property type="entry name" value="SEPARIN_core_dom"/>
</dbReference>
<reference evidence="7" key="1">
    <citation type="submission" date="2023-07" db="EMBL/GenBank/DDBJ databases">
        <authorList>
            <consortium name="CYATHOMIX"/>
        </authorList>
    </citation>
    <scope>NUCLEOTIDE SEQUENCE</scope>
    <source>
        <strain evidence="7">N/A</strain>
    </source>
</reference>
<dbReference type="EMBL" id="CATQJL010000305">
    <property type="protein sequence ID" value="CAJ0603972.1"/>
    <property type="molecule type" value="Genomic_DNA"/>
</dbReference>
<dbReference type="PROSITE" id="PS51700">
    <property type="entry name" value="SEPARIN"/>
    <property type="match status" value="1"/>
</dbReference>
<dbReference type="InterPro" id="IPR019734">
    <property type="entry name" value="TPR_rpt"/>
</dbReference>
<dbReference type="PROSITE" id="PS50005">
    <property type="entry name" value="TPR"/>
    <property type="match status" value="1"/>
</dbReference>
<dbReference type="AlphaFoldDB" id="A0AA36H590"/>
<feature type="repeat" description="TPR" evidence="5">
    <location>
        <begin position="100"/>
        <end position="133"/>
    </location>
</feature>
<evidence type="ECO:0000256" key="3">
    <source>
        <dbReference type="ARBA" id="ARBA00022801"/>
    </source>
</evidence>